<organism evidence="2 3">
    <name type="scientific">Pseudoalteromonas aliena SW19</name>
    <dbReference type="NCBI Taxonomy" id="1314866"/>
    <lineage>
        <taxon>Bacteria</taxon>
        <taxon>Pseudomonadati</taxon>
        <taxon>Pseudomonadota</taxon>
        <taxon>Gammaproteobacteria</taxon>
        <taxon>Alteromonadales</taxon>
        <taxon>Pseudoalteromonadaceae</taxon>
        <taxon>Pseudoalteromonas</taxon>
    </lineage>
</organism>
<evidence type="ECO:0000313" key="2">
    <source>
        <dbReference type="EMBL" id="MBE0361002.1"/>
    </source>
</evidence>
<comment type="caution">
    <text evidence="2">The sequence shown here is derived from an EMBL/GenBank/DDBJ whole genome shotgun (WGS) entry which is preliminary data.</text>
</comment>
<feature type="chain" id="PRO_5046187161" evidence="1">
    <location>
        <begin position="27"/>
        <end position="96"/>
    </location>
</feature>
<feature type="signal peptide" evidence="1">
    <location>
        <begin position="1"/>
        <end position="26"/>
    </location>
</feature>
<keyword evidence="1" id="KW-0732">Signal</keyword>
<evidence type="ECO:0000256" key="1">
    <source>
        <dbReference type="SAM" id="SignalP"/>
    </source>
</evidence>
<protein>
    <submittedName>
        <fullName evidence="2">Uncharacterized protein</fullName>
    </submittedName>
</protein>
<accession>A0ABR9E373</accession>
<gene>
    <name evidence="2" type="ORF">PALI_a3090</name>
</gene>
<sequence length="96" mass="10483">MLICICVCAVVAIGESFALINPSLSAAITTTKTTTENTTRRPKKWDMGRPPVFPETIINNALNKLKSININNSTIIILIITELTLYAVSFMAQTKA</sequence>
<keyword evidence="3" id="KW-1185">Reference proteome</keyword>
<name>A0ABR9E373_9GAMM</name>
<dbReference type="Proteomes" id="UP000648482">
    <property type="component" value="Unassembled WGS sequence"/>
</dbReference>
<proteinExistence type="predicted"/>
<reference evidence="2 3" key="1">
    <citation type="submission" date="2015-06" db="EMBL/GenBank/DDBJ databases">
        <title>Genome sequence of Pseudoalteromonas aliena.</title>
        <authorList>
            <person name="Xie B.-B."/>
            <person name="Rong J.-C."/>
            <person name="Qin Q.-L."/>
            <person name="Zhang Y.-Z."/>
        </authorList>
    </citation>
    <scope>NUCLEOTIDE SEQUENCE [LARGE SCALE GENOMIC DNA]</scope>
    <source>
        <strain evidence="2 3">SW19</strain>
    </source>
</reference>
<evidence type="ECO:0000313" key="3">
    <source>
        <dbReference type="Proteomes" id="UP000648482"/>
    </source>
</evidence>
<dbReference type="EMBL" id="AQGU01000028">
    <property type="protein sequence ID" value="MBE0361002.1"/>
    <property type="molecule type" value="Genomic_DNA"/>
</dbReference>